<dbReference type="Proteomes" id="UP001259572">
    <property type="component" value="Unassembled WGS sequence"/>
</dbReference>
<feature type="transmembrane region" description="Helical" evidence="8">
    <location>
        <begin position="312"/>
        <end position="333"/>
    </location>
</feature>
<feature type="transmembrane region" description="Helical" evidence="8">
    <location>
        <begin position="376"/>
        <end position="400"/>
    </location>
</feature>
<evidence type="ECO:0000256" key="2">
    <source>
        <dbReference type="ARBA" id="ARBA00004141"/>
    </source>
</evidence>
<dbReference type="InterPro" id="IPR011701">
    <property type="entry name" value="MFS"/>
</dbReference>
<evidence type="ECO:0000313" key="10">
    <source>
        <dbReference type="EMBL" id="MDT9599719.1"/>
    </source>
</evidence>
<feature type="transmembrane region" description="Helical" evidence="8">
    <location>
        <begin position="141"/>
        <end position="163"/>
    </location>
</feature>
<dbReference type="InterPro" id="IPR036259">
    <property type="entry name" value="MFS_trans_sf"/>
</dbReference>
<reference evidence="10 11" key="1">
    <citation type="submission" date="2023-05" db="EMBL/GenBank/DDBJ databases">
        <authorList>
            <person name="Guo Y."/>
        </authorList>
    </citation>
    <scope>NUCLEOTIDE SEQUENCE [LARGE SCALE GENOMIC DNA]</scope>
    <source>
        <strain evidence="10 11">GR2756</strain>
    </source>
</reference>
<feature type="transmembrane region" description="Helical" evidence="8">
    <location>
        <begin position="288"/>
        <end position="306"/>
    </location>
</feature>
<dbReference type="EMBL" id="JAVUPU010000005">
    <property type="protein sequence ID" value="MDT9599719.1"/>
    <property type="molecule type" value="Genomic_DNA"/>
</dbReference>
<feature type="domain" description="Major facilitator superfamily (MFS) profile" evidence="9">
    <location>
        <begin position="12"/>
        <end position="407"/>
    </location>
</feature>
<dbReference type="PANTHER" id="PTHR23504:SF15">
    <property type="entry name" value="MAJOR FACILITATOR SUPERFAMILY (MFS) PROFILE DOMAIN-CONTAINING PROTEIN"/>
    <property type="match status" value="1"/>
</dbReference>
<dbReference type="Pfam" id="PF07690">
    <property type="entry name" value="MFS_1"/>
    <property type="match status" value="1"/>
</dbReference>
<keyword evidence="7 8" id="KW-0472">Membrane</keyword>
<dbReference type="RefSeq" id="WP_315726806.1">
    <property type="nucleotide sequence ID" value="NZ_JAVUPU010000005.1"/>
</dbReference>
<sequence>MKLATGGTGKAAMGFILLLALLDAVSMGLIYPILPQLVIDLSGGDTPHASRIFGLLAAAWAVMNFVAAPILGTLSDRFGRRPVILISAFGLAIDLVIMALAQNLAWLFIGRLLSGVTAASYATISAYLADVTPPEQRARRFGLLSGIFGIGLILGPAAGGLLAEISLRAPFWVAAVLTAFGWLYGLLVLPESLPAERRARLSWHAANPVKSFGVLTRYEGLSGLSAMAMLVQLAAQAVNTLFMLYTAHRYGWTPVQVGLLLMVYSAGTIVMVAALSPFLVSRFRERKVVLGGLLCLVVGFLGLAVAPTGFWFAAACAVICLGNVATPPLQALLTHKVGADEQGRLQGALSALMALTGMVGPILFTQIFAWSISGNAVPAMSGIALAVGAFMAALAWLLALKVARSPKAEKMPSAEDAAATAAGMMPS</sequence>
<protein>
    <submittedName>
        <fullName evidence="10">TCR/Tet family MFS transporter</fullName>
    </submittedName>
</protein>
<evidence type="ECO:0000313" key="11">
    <source>
        <dbReference type="Proteomes" id="UP001259572"/>
    </source>
</evidence>
<evidence type="ECO:0000256" key="4">
    <source>
        <dbReference type="ARBA" id="ARBA00022448"/>
    </source>
</evidence>
<feature type="transmembrane region" description="Helical" evidence="8">
    <location>
        <begin position="257"/>
        <end position="281"/>
    </location>
</feature>
<feature type="transmembrane region" description="Helical" evidence="8">
    <location>
        <begin position="108"/>
        <end position="129"/>
    </location>
</feature>
<evidence type="ECO:0000256" key="1">
    <source>
        <dbReference type="ARBA" id="ARBA00003279"/>
    </source>
</evidence>
<accession>A0ABU3Q9D7</accession>
<gene>
    <name evidence="10" type="ORF">RQX22_12225</name>
</gene>
<dbReference type="PRINTS" id="PR01035">
    <property type="entry name" value="TCRTETA"/>
</dbReference>
<dbReference type="InterPro" id="IPR005829">
    <property type="entry name" value="Sugar_transporter_CS"/>
</dbReference>
<evidence type="ECO:0000259" key="9">
    <source>
        <dbReference type="PROSITE" id="PS50850"/>
    </source>
</evidence>
<feature type="transmembrane region" description="Helical" evidence="8">
    <location>
        <begin position="52"/>
        <end position="71"/>
    </location>
</feature>
<name>A0ABU3Q9D7_9SPHN</name>
<evidence type="ECO:0000256" key="6">
    <source>
        <dbReference type="ARBA" id="ARBA00022989"/>
    </source>
</evidence>
<dbReference type="PANTHER" id="PTHR23504">
    <property type="entry name" value="MAJOR FACILITATOR SUPERFAMILY DOMAIN-CONTAINING PROTEIN 10"/>
    <property type="match status" value="1"/>
</dbReference>
<comment type="similarity">
    <text evidence="3">Belongs to the major facilitator superfamily. TCR/Tet family.</text>
</comment>
<feature type="transmembrane region" description="Helical" evidence="8">
    <location>
        <begin position="169"/>
        <end position="189"/>
    </location>
</feature>
<comment type="subcellular location">
    <subcellularLocation>
        <location evidence="2">Membrane</location>
        <topology evidence="2">Multi-pass membrane protein</topology>
    </subcellularLocation>
</comment>
<dbReference type="CDD" id="cd17388">
    <property type="entry name" value="MFS_TetA"/>
    <property type="match status" value="1"/>
</dbReference>
<proteinExistence type="inferred from homology"/>
<feature type="transmembrane region" description="Helical" evidence="8">
    <location>
        <begin position="345"/>
        <end position="370"/>
    </location>
</feature>
<dbReference type="PROSITE" id="PS50850">
    <property type="entry name" value="MFS"/>
    <property type="match status" value="1"/>
</dbReference>
<evidence type="ECO:0000256" key="3">
    <source>
        <dbReference type="ARBA" id="ARBA00007520"/>
    </source>
</evidence>
<evidence type="ECO:0000256" key="5">
    <source>
        <dbReference type="ARBA" id="ARBA00022692"/>
    </source>
</evidence>
<organism evidence="10 11">
    <name type="scientific">Sphingosinicella rhizophila</name>
    <dbReference type="NCBI Taxonomy" id="3050082"/>
    <lineage>
        <taxon>Bacteria</taxon>
        <taxon>Pseudomonadati</taxon>
        <taxon>Pseudomonadota</taxon>
        <taxon>Alphaproteobacteria</taxon>
        <taxon>Sphingomonadales</taxon>
        <taxon>Sphingosinicellaceae</taxon>
        <taxon>Sphingosinicella</taxon>
    </lineage>
</organism>
<keyword evidence="4" id="KW-0813">Transport</keyword>
<dbReference type="SUPFAM" id="SSF103473">
    <property type="entry name" value="MFS general substrate transporter"/>
    <property type="match status" value="1"/>
</dbReference>
<evidence type="ECO:0000256" key="7">
    <source>
        <dbReference type="ARBA" id="ARBA00023136"/>
    </source>
</evidence>
<keyword evidence="5 8" id="KW-0812">Transmembrane</keyword>
<dbReference type="InterPro" id="IPR001958">
    <property type="entry name" value="Tet-R_TetA/multi-R_MdtG-like"/>
</dbReference>
<dbReference type="Gene3D" id="1.20.1250.20">
    <property type="entry name" value="MFS general substrate transporter like domains"/>
    <property type="match status" value="1"/>
</dbReference>
<feature type="transmembrane region" description="Helical" evidence="8">
    <location>
        <begin position="83"/>
        <end position="102"/>
    </location>
</feature>
<keyword evidence="6 8" id="KW-1133">Transmembrane helix</keyword>
<feature type="transmembrane region" description="Helical" evidence="8">
    <location>
        <begin position="224"/>
        <end position="245"/>
    </location>
</feature>
<evidence type="ECO:0000256" key="8">
    <source>
        <dbReference type="SAM" id="Phobius"/>
    </source>
</evidence>
<dbReference type="InterPro" id="IPR020846">
    <property type="entry name" value="MFS_dom"/>
</dbReference>
<comment type="caution">
    <text evidence="10">The sequence shown here is derived from an EMBL/GenBank/DDBJ whole genome shotgun (WGS) entry which is preliminary data.</text>
</comment>
<dbReference type="PROSITE" id="PS00216">
    <property type="entry name" value="SUGAR_TRANSPORT_1"/>
    <property type="match status" value="1"/>
</dbReference>
<keyword evidence="11" id="KW-1185">Reference proteome</keyword>
<comment type="function">
    <text evidence="1">Resistance to tetracycline by an active tetracycline efflux. This is an energy-dependent process that decreases the accumulation of the antibiotic in whole cells. This protein functions as a metal-tetracycline/H(+) antiporter.</text>
</comment>